<dbReference type="InterPro" id="IPR036779">
    <property type="entry name" value="LysM_dom_sf"/>
</dbReference>
<proteinExistence type="predicted"/>
<evidence type="ECO:0000256" key="1">
    <source>
        <dbReference type="SAM" id="MobiDB-lite"/>
    </source>
</evidence>
<accession>A0ABP4UAH0</accession>
<keyword evidence="2" id="KW-0472">Membrane</keyword>
<evidence type="ECO:0000313" key="5">
    <source>
        <dbReference type="Proteomes" id="UP001500280"/>
    </source>
</evidence>
<dbReference type="CDD" id="cd00118">
    <property type="entry name" value="LysM"/>
    <property type="match status" value="1"/>
</dbReference>
<feature type="transmembrane region" description="Helical" evidence="2">
    <location>
        <begin position="42"/>
        <end position="65"/>
    </location>
</feature>
<dbReference type="Proteomes" id="UP001500280">
    <property type="component" value="Unassembled WGS sequence"/>
</dbReference>
<dbReference type="PROSITE" id="PS51782">
    <property type="entry name" value="LYSM"/>
    <property type="match status" value="1"/>
</dbReference>
<dbReference type="PANTHER" id="PTHR34700:SF4">
    <property type="entry name" value="PHAGE-LIKE ELEMENT PBSX PROTEIN XKDP"/>
    <property type="match status" value="1"/>
</dbReference>
<dbReference type="InterPro" id="IPR052196">
    <property type="entry name" value="Bact_Kbp"/>
</dbReference>
<sequence>MLRGVKSLLAIGALVAVGVALRWVTAGTITTANSHDLDSLTVLAVGAVAWVAYSWLVLAVLATALEQLPGALGAAAGVFATRITSTTSRALLRSALGVAAVTPLTVGVAHAASPHGSPPPQSGAAHPATTWRTTEPRSSVQIAVDLRATEPRSSVQPSGDTWRATEPRSSVDITADRTNQRPAAPRSTVEGDASGSNHHATQPRSSARLGGGTWRTTESRSSVQLGATGERSGASVGRPEQAGGPRNGVRAGAGVPTVRPRGVPVPDRPEVGAATRYTGLRSGVASRVTVAAGDSLWGLAARELGPRATEQEIAARWPQWYAANRQVIGSDPNLILPGQVLRVPPTDKEQ</sequence>
<feature type="compositionally biased region" description="Polar residues" evidence="1">
    <location>
        <begin position="194"/>
        <end position="205"/>
    </location>
</feature>
<organism evidence="4 5">
    <name type="scientific">Kribbella yunnanensis</name>
    <dbReference type="NCBI Taxonomy" id="190194"/>
    <lineage>
        <taxon>Bacteria</taxon>
        <taxon>Bacillati</taxon>
        <taxon>Actinomycetota</taxon>
        <taxon>Actinomycetes</taxon>
        <taxon>Propionibacteriales</taxon>
        <taxon>Kribbellaceae</taxon>
        <taxon>Kribbella</taxon>
    </lineage>
</organism>
<keyword evidence="2" id="KW-1133">Transmembrane helix</keyword>
<reference evidence="5" key="1">
    <citation type="journal article" date="2019" name="Int. J. Syst. Evol. Microbiol.">
        <title>The Global Catalogue of Microorganisms (GCM) 10K type strain sequencing project: providing services to taxonomists for standard genome sequencing and annotation.</title>
        <authorList>
            <consortium name="The Broad Institute Genomics Platform"/>
            <consortium name="The Broad Institute Genome Sequencing Center for Infectious Disease"/>
            <person name="Wu L."/>
            <person name="Ma J."/>
        </authorList>
    </citation>
    <scope>NUCLEOTIDE SEQUENCE [LARGE SCALE GENOMIC DNA]</scope>
    <source>
        <strain evidence="5">JCM 14307</strain>
    </source>
</reference>
<dbReference type="Gene3D" id="3.10.350.10">
    <property type="entry name" value="LysM domain"/>
    <property type="match status" value="1"/>
</dbReference>
<comment type="caution">
    <text evidence="4">The sequence shown here is derived from an EMBL/GenBank/DDBJ whole genome shotgun (WGS) entry which is preliminary data.</text>
</comment>
<feature type="compositionally biased region" description="Polar residues" evidence="1">
    <location>
        <begin position="214"/>
        <end position="225"/>
    </location>
</feature>
<gene>
    <name evidence="4" type="ORF">GCM10009745_53730</name>
</gene>
<feature type="domain" description="LysM" evidence="3">
    <location>
        <begin position="286"/>
        <end position="343"/>
    </location>
</feature>
<evidence type="ECO:0000256" key="2">
    <source>
        <dbReference type="SAM" id="Phobius"/>
    </source>
</evidence>
<dbReference type="RefSeq" id="WP_344157676.1">
    <property type="nucleotide sequence ID" value="NZ_BAAANF010000017.1"/>
</dbReference>
<dbReference type="PANTHER" id="PTHR34700">
    <property type="entry name" value="POTASSIUM BINDING PROTEIN KBP"/>
    <property type="match status" value="1"/>
</dbReference>
<feature type="compositionally biased region" description="Low complexity" evidence="1">
    <location>
        <begin position="254"/>
        <end position="265"/>
    </location>
</feature>
<keyword evidence="2" id="KW-0812">Transmembrane</keyword>
<feature type="compositionally biased region" description="Polar residues" evidence="1">
    <location>
        <begin position="130"/>
        <end position="141"/>
    </location>
</feature>
<evidence type="ECO:0000313" key="4">
    <source>
        <dbReference type="EMBL" id="GAA1700230.1"/>
    </source>
</evidence>
<keyword evidence="5" id="KW-1185">Reference proteome</keyword>
<dbReference type="InterPro" id="IPR018392">
    <property type="entry name" value="LysM"/>
</dbReference>
<protein>
    <submittedName>
        <fullName evidence="4">LysM peptidoglycan-binding domain-containing protein</fullName>
    </submittedName>
</protein>
<feature type="region of interest" description="Disordered" evidence="1">
    <location>
        <begin position="110"/>
        <end position="270"/>
    </location>
</feature>
<dbReference type="EMBL" id="BAAANF010000017">
    <property type="protein sequence ID" value="GAA1700230.1"/>
    <property type="molecule type" value="Genomic_DNA"/>
</dbReference>
<evidence type="ECO:0000259" key="3">
    <source>
        <dbReference type="PROSITE" id="PS51782"/>
    </source>
</evidence>
<name>A0ABP4UAH0_9ACTN</name>